<accession>X6MG01</accession>
<feature type="region of interest" description="Disordered" evidence="1">
    <location>
        <begin position="22"/>
        <end position="56"/>
    </location>
</feature>
<evidence type="ECO:0000313" key="3">
    <source>
        <dbReference type="Proteomes" id="UP000023152"/>
    </source>
</evidence>
<evidence type="ECO:0000313" key="2">
    <source>
        <dbReference type="EMBL" id="ETO12611.1"/>
    </source>
</evidence>
<comment type="caution">
    <text evidence="2">The sequence shown here is derived from an EMBL/GenBank/DDBJ whole genome shotgun (WGS) entry which is preliminary data.</text>
</comment>
<evidence type="ECO:0000256" key="1">
    <source>
        <dbReference type="SAM" id="MobiDB-lite"/>
    </source>
</evidence>
<protein>
    <submittedName>
        <fullName evidence="2">Uncharacterized protein</fullName>
    </submittedName>
</protein>
<dbReference type="EMBL" id="ASPP01021250">
    <property type="protein sequence ID" value="ETO12611.1"/>
    <property type="molecule type" value="Genomic_DNA"/>
</dbReference>
<gene>
    <name evidence="2" type="ORF">RFI_24767</name>
</gene>
<feature type="non-terminal residue" evidence="2">
    <location>
        <position position="1"/>
    </location>
</feature>
<proteinExistence type="predicted"/>
<dbReference type="AlphaFoldDB" id="X6MG01"/>
<feature type="compositionally biased region" description="Basic and acidic residues" evidence="1">
    <location>
        <begin position="22"/>
        <end position="32"/>
    </location>
</feature>
<keyword evidence="3" id="KW-1185">Reference proteome</keyword>
<name>X6MG01_RETFI</name>
<sequence length="90" mass="10984">TNVYQEIQNTLCIEHVIKEGEKEKMEEERKSTNDNQQQQQQQQQKQKQQQERIQKKKGRLDKIFVSILFEKISQSFITLLRTYTFSKWFC</sequence>
<feature type="compositionally biased region" description="Low complexity" evidence="1">
    <location>
        <begin position="36"/>
        <end position="47"/>
    </location>
</feature>
<dbReference type="Proteomes" id="UP000023152">
    <property type="component" value="Unassembled WGS sequence"/>
</dbReference>
<organism evidence="2 3">
    <name type="scientific">Reticulomyxa filosa</name>
    <dbReference type="NCBI Taxonomy" id="46433"/>
    <lineage>
        <taxon>Eukaryota</taxon>
        <taxon>Sar</taxon>
        <taxon>Rhizaria</taxon>
        <taxon>Retaria</taxon>
        <taxon>Foraminifera</taxon>
        <taxon>Monothalamids</taxon>
        <taxon>Reticulomyxidae</taxon>
        <taxon>Reticulomyxa</taxon>
    </lineage>
</organism>
<reference evidence="2 3" key="1">
    <citation type="journal article" date="2013" name="Curr. Biol.">
        <title>The Genome of the Foraminiferan Reticulomyxa filosa.</title>
        <authorList>
            <person name="Glockner G."/>
            <person name="Hulsmann N."/>
            <person name="Schleicher M."/>
            <person name="Noegel A.A."/>
            <person name="Eichinger L."/>
            <person name="Gallinger C."/>
            <person name="Pawlowski J."/>
            <person name="Sierra R."/>
            <person name="Euteneuer U."/>
            <person name="Pillet L."/>
            <person name="Moustafa A."/>
            <person name="Platzer M."/>
            <person name="Groth M."/>
            <person name="Szafranski K."/>
            <person name="Schliwa M."/>
        </authorList>
    </citation>
    <scope>NUCLEOTIDE SEQUENCE [LARGE SCALE GENOMIC DNA]</scope>
</reference>